<feature type="transmembrane region" description="Helical" evidence="2">
    <location>
        <begin position="950"/>
        <end position="969"/>
    </location>
</feature>
<dbReference type="EMBL" id="KQ964246">
    <property type="protein sequence ID" value="KXJ94985.1"/>
    <property type="molecule type" value="Genomic_DNA"/>
</dbReference>
<feature type="domain" description="Heterokaryon incompatibility" evidence="4">
    <location>
        <begin position="796"/>
        <end position="883"/>
    </location>
</feature>
<dbReference type="STRING" id="196109.A0A136JCV6"/>
<feature type="domain" description="Heterokaryon incompatibility" evidence="4">
    <location>
        <begin position="242"/>
        <end position="392"/>
    </location>
</feature>
<evidence type="ECO:0000256" key="1">
    <source>
        <dbReference type="SAM" id="MobiDB-lite"/>
    </source>
</evidence>
<keyword evidence="3" id="KW-0732">Signal</keyword>
<organism evidence="5 6">
    <name type="scientific">Microdochium bolleyi</name>
    <dbReference type="NCBI Taxonomy" id="196109"/>
    <lineage>
        <taxon>Eukaryota</taxon>
        <taxon>Fungi</taxon>
        <taxon>Dikarya</taxon>
        <taxon>Ascomycota</taxon>
        <taxon>Pezizomycotina</taxon>
        <taxon>Sordariomycetes</taxon>
        <taxon>Xylariomycetidae</taxon>
        <taxon>Xylariales</taxon>
        <taxon>Microdochiaceae</taxon>
        <taxon>Microdochium</taxon>
    </lineage>
</organism>
<accession>A0A136JCV6</accession>
<evidence type="ECO:0000313" key="6">
    <source>
        <dbReference type="Proteomes" id="UP000070501"/>
    </source>
</evidence>
<dbReference type="OrthoDB" id="2426273at2759"/>
<reference evidence="6" key="1">
    <citation type="submission" date="2016-02" db="EMBL/GenBank/DDBJ databases">
        <title>Draft genome sequence of Microdochium bolleyi, a fungal endophyte of beachgrass.</title>
        <authorList>
            <consortium name="DOE Joint Genome Institute"/>
            <person name="David A.S."/>
            <person name="May G."/>
            <person name="Haridas S."/>
            <person name="Lim J."/>
            <person name="Wang M."/>
            <person name="Labutti K."/>
            <person name="Lipzen A."/>
            <person name="Barry K."/>
            <person name="Grigoriev I.V."/>
        </authorList>
    </citation>
    <scope>NUCLEOTIDE SEQUENCE [LARGE SCALE GENOMIC DNA]</scope>
    <source>
        <strain evidence="6">J235TASD1</strain>
    </source>
</reference>
<keyword evidence="2" id="KW-1133">Transmembrane helix</keyword>
<keyword evidence="6" id="KW-1185">Reference proteome</keyword>
<feature type="region of interest" description="Disordered" evidence="1">
    <location>
        <begin position="1030"/>
        <end position="1051"/>
    </location>
</feature>
<evidence type="ECO:0000256" key="2">
    <source>
        <dbReference type="SAM" id="Phobius"/>
    </source>
</evidence>
<protein>
    <submittedName>
        <fullName evidence="5">Heterokaryon incompatibility protein-domain-containing protein</fullName>
    </submittedName>
</protein>
<feature type="chain" id="PRO_5007293659" evidence="3">
    <location>
        <begin position="19"/>
        <end position="1191"/>
    </location>
</feature>
<dbReference type="Proteomes" id="UP000070501">
    <property type="component" value="Unassembled WGS sequence"/>
</dbReference>
<dbReference type="InParanoid" id="A0A136JCV6"/>
<gene>
    <name evidence="5" type="ORF">Micbo1qcDRAFT_200441</name>
</gene>
<sequence length="1191" mass="133738">MRLLVMLSPVCAAGMMLAFLSTRHITRRLVEPIPAHVLATTPKVGICRICRTTIIAKLAQRGKSPESRVDGVSHGHHVWKSTLRAWAAGGCRLCATIWHHLACIKPDINFLVPRYYATTFEFSHDRILINHQWNWYICEFRTMSTKEDTLRSSLPQQELPDHTGSDASLDQAKQWFSKCYQGSCGHRPKSSHAWLMGCSQNHSACASNIDANFRPSRLLYLGNPMGQVRLHTMAEYPEILEYMTLSHCWGPERSCSNKLLRSNIESFYEAVPDDALPQTFQDAIRVARHLGSKYLWIDSLCIIQDSVQDWNTESAMMGEIYRNSQCNIAATQALDSYEGCLYPRNPRVVQPEPLPQPEDGEDYETDNDVCLYNGSDPDRPYNLYTRAWVLQEVLLAPRTLDCGRTQLYWRCDAMRASEEISGGFPVSISAYCTHPGGVTSQGAPAESLKAMAAGMMEWESDYSRRILDKEEDERVTLGPPNMATFLWCTALGTNSAATHWSTLVNVYSRMKLTFDTDRPVAIAGAVDAFRPYLGSYWAGMWENLLPAHLIWRTTDSFTLGTFPHCSRPSTKRAPTWSWLSLEGSVYYGGAHLMKAEPISAVDIRLHLRAPVLHATRMAAFQSYALARVLSTWIRPDRDRILIENLNAEAKWEIDESHAGDTSDDEVLISVAFDVQAEEDEAGDIFLMVVHVSEFEGSEHYEPETFAYLATLQRSPVRAAADHSHCSALACGAYNSDMSRYRTRHTTEDCACHMIETPREQLLAVLKNGKVPLIAIEDDGEGSCNLAVRARSIGTSYVAISHVWADGLGNPSGNALPLCQIRRLKDILRDMEVLLGYEQKTQLFWMDTLCIPVAADDLPWKMVQIDKMSSIYKGAAAGLVLDAELMAMTFRAEMRGQRIKASPEVYARINTIWALEHVPIGHDVYPPAGFIPLKRRAPPDYTSAAATLHHAIYLLVPILTLLLLVGVVKAGDMILGSPTATAVLEVLAKMAARASPLLIFLLVCLFTILVDRWVRILRDWRHVRSFEALAEERQRSDPDTDEPLVKRRKTSKGKEPAFLYEDQEYCADGDDDYDDEGDADSVYSDDEDEDDVFMKQINDDEEAIEAALDAEDEFLEGLEAIDEHVSQATFDMTPAQLGADTRRIMKENKAQLQTEYPDLDPFAVPIPADNHVARYDIALGILLNEWRTKVLS</sequence>
<dbReference type="PANTHER" id="PTHR33112">
    <property type="entry name" value="DOMAIN PROTEIN, PUTATIVE-RELATED"/>
    <property type="match status" value="1"/>
</dbReference>
<evidence type="ECO:0000259" key="4">
    <source>
        <dbReference type="Pfam" id="PF06985"/>
    </source>
</evidence>
<feature type="signal peptide" evidence="3">
    <location>
        <begin position="1"/>
        <end position="18"/>
    </location>
</feature>
<evidence type="ECO:0000313" key="5">
    <source>
        <dbReference type="EMBL" id="KXJ94985.1"/>
    </source>
</evidence>
<dbReference type="PANTHER" id="PTHR33112:SF16">
    <property type="entry name" value="HETEROKARYON INCOMPATIBILITY DOMAIN-CONTAINING PROTEIN"/>
    <property type="match status" value="1"/>
</dbReference>
<feature type="transmembrane region" description="Helical" evidence="2">
    <location>
        <begin position="989"/>
        <end position="1013"/>
    </location>
</feature>
<dbReference type="Pfam" id="PF06985">
    <property type="entry name" value="HET"/>
    <property type="match status" value="2"/>
</dbReference>
<keyword evidence="2" id="KW-0472">Membrane</keyword>
<proteinExistence type="predicted"/>
<dbReference type="InterPro" id="IPR010730">
    <property type="entry name" value="HET"/>
</dbReference>
<name>A0A136JCV6_9PEZI</name>
<keyword evidence="2" id="KW-0812">Transmembrane</keyword>
<dbReference type="AlphaFoldDB" id="A0A136JCV6"/>
<feature type="region of interest" description="Disordered" evidence="1">
    <location>
        <begin position="1066"/>
        <end position="1086"/>
    </location>
</feature>
<evidence type="ECO:0000256" key="3">
    <source>
        <dbReference type="SAM" id="SignalP"/>
    </source>
</evidence>